<dbReference type="PANTHER" id="PTHR42693">
    <property type="entry name" value="ARYLSULFATASE FAMILY MEMBER"/>
    <property type="match status" value="1"/>
</dbReference>
<dbReference type="PROSITE" id="PS00523">
    <property type="entry name" value="SULFATASE_1"/>
    <property type="match status" value="1"/>
</dbReference>
<dbReference type="GO" id="GO:0046872">
    <property type="term" value="F:metal ion binding"/>
    <property type="evidence" value="ECO:0007669"/>
    <property type="project" value="UniProtKB-KW"/>
</dbReference>
<keyword evidence="8" id="KW-1185">Reference proteome</keyword>
<dbReference type="Proteomes" id="UP000624703">
    <property type="component" value="Unassembled WGS sequence"/>
</dbReference>
<evidence type="ECO:0000256" key="5">
    <source>
        <dbReference type="SAM" id="SignalP"/>
    </source>
</evidence>
<comment type="similarity">
    <text evidence="1">Belongs to the sulfatase family.</text>
</comment>
<feature type="signal peptide" evidence="5">
    <location>
        <begin position="1"/>
        <end position="21"/>
    </location>
</feature>
<evidence type="ECO:0000256" key="2">
    <source>
        <dbReference type="ARBA" id="ARBA00022723"/>
    </source>
</evidence>
<reference evidence="7" key="1">
    <citation type="submission" date="2021-01" db="EMBL/GenBank/DDBJ databases">
        <title>Modified the classification status of verrucomicrobia.</title>
        <authorList>
            <person name="Feng X."/>
        </authorList>
    </citation>
    <scope>NUCLEOTIDE SEQUENCE</scope>
    <source>
        <strain evidence="7">_KCTC 22039</strain>
    </source>
</reference>
<dbReference type="PANTHER" id="PTHR42693:SF53">
    <property type="entry name" value="ENDO-4-O-SULFATASE"/>
    <property type="match status" value="1"/>
</dbReference>
<feature type="domain" description="Sulfatase N-terminal" evidence="6">
    <location>
        <begin position="28"/>
        <end position="346"/>
    </location>
</feature>
<dbReference type="EMBL" id="JAENIM010000039">
    <property type="protein sequence ID" value="MBK1791310.1"/>
    <property type="molecule type" value="Genomic_DNA"/>
</dbReference>
<dbReference type="InterPro" id="IPR050738">
    <property type="entry name" value="Sulfatase"/>
</dbReference>
<gene>
    <name evidence="7" type="ORF">JIN82_09125</name>
</gene>
<dbReference type="InterPro" id="IPR024607">
    <property type="entry name" value="Sulfatase_CS"/>
</dbReference>
<dbReference type="AlphaFoldDB" id="A0A8J7SI91"/>
<comment type="caution">
    <text evidence="7">The sequence shown here is derived from an EMBL/GenBank/DDBJ whole genome shotgun (WGS) entry which is preliminary data.</text>
</comment>
<feature type="chain" id="PRO_5035177888" evidence="5">
    <location>
        <begin position="22"/>
        <end position="522"/>
    </location>
</feature>
<dbReference type="Gene3D" id="3.30.1120.10">
    <property type="match status" value="1"/>
</dbReference>
<name>A0A8J7SI91_9BACT</name>
<organism evidence="7 8">
    <name type="scientific">Persicirhabdus sediminis</name>
    <dbReference type="NCBI Taxonomy" id="454144"/>
    <lineage>
        <taxon>Bacteria</taxon>
        <taxon>Pseudomonadati</taxon>
        <taxon>Verrucomicrobiota</taxon>
        <taxon>Verrucomicrobiia</taxon>
        <taxon>Verrucomicrobiales</taxon>
        <taxon>Verrucomicrobiaceae</taxon>
        <taxon>Persicirhabdus</taxon>
    </lineage>
</organism>
<evidence type="ECO:0000313" key="8">
    <source>
        <dbReference type="Proteomes" id="UP000624703"/>
    </source>
</evidence>
<evidence type="ECO:0000313" key="7">
    <source>
        <dbReference type="EMBL" id="MBK1791310.1"/>
    </source>
</evidence>
<evidence type="ECO:0000256" key="3">
    <source>
        <dbReference type="ARBA" id="ARBA00022801"/>
    </source>
</evidence>
<keyword evidence="4" id="KW-0106">Calcium</keyword>
<dbReference type="Gene3D" id="3.40.720.10">
    <property type="entry name" value="Alkaline Phosphatase, subunit A"/>
    <property type="match status" value="1"/>
</dbReference>
<protein>
    <submittedName>
        <fullName evidence="7">Sulfatase-like hydrolase/transferase</fullName>
    </submittedName>
</protein>
<dbReference type="SUPFAM" id="SSF53649">
    <property type="entry name" value="Alkaline phosphatase-like"/>
    <property type="match status" value="1"/>
</dbReference>
<evidence type="ECO:0000259" key="6">
    <source>
        <dbReference type="Pfam" id="PF00884"/>
    </source>
</evidence>
<keyword evidence="2" id="KW-0479">Metal-binding</keyword>
<evidence type="ECO:0000256" key="4">
    <source>
        <dbReference type="ARBA" id="ARBA00022837"/>
    </source>
</evidence>
<evidence type="ECO:0000256" key="1">
    <source>
        <dbReference type="ARBA" id="ARBA00008779"/>
    </source>
</evidence>
<dbReference type="RefSeq" id="WP_200311319.1">
    <property type="nucleotide sequence ID" value="NZ_JAENIM010000039.1"/>
</dbReference>
<dbReference type="GO" id="GO:0004065">
    <property type="term" value="F:arylsulfatase activity"/>
    <property type="evidence" value="ECO:0007669"/>
    <property type="project" value="TreeGrafter"/>
</dbReference>
<proteinExistence type="inferred from homology"/>
<keyword evidence="3 7" id="KW-0378">Hydrolase</keyword>
<sequence length="522" mass="57481">MNIKSLASALLISCAAATLIAAEKPEKPNFVVILLDDVHYNATGYTGSKVIKTPNIDKLFTEGRFCKQGYVTHGVCAPSRAGLITGRFQARFAYETLSGGTENALALKHGLSLDELTIADILKPAGYTCAAVGKWHLGENKEFLPLQRGFDYHVYPVGRHNPTAKMLETGRSKLLINEEPADWPIQENGDARYKTDLMVDLSIDWMKSVAPKQPFFLYLCPNAMHGPIEAPKGMEDYGIHQYVGMMENVDQNLGRILKCLDDIGERDNTIVFFLNDNGGGGVLKNDPACVEINNRPFSGGKAEILDGGNHVAFGIHWPAGKIVGDDYPEVVSSLDILPTMAAAANITLPTDREFDGINMLPALSGEIEPVKDRLLMWRAGRGYAIRKGDMKLVWRRNDRMLGAAKKLAGTPKNNPIDRPNPADRQNGFFFEPELYNIAEDPTESNDISAQYPEIVEMLKKHCDELDAMSPPATAAELATYVSSTEGLDPADYPKPARVDKVQAYIEQQKAKQEKGKAKKNNK</sequence>
<dbReference type="InterPro" id="IPR000917">
    <property type="entry name" value="Sulfatase_N"/>
</dbReference>
<dbReference type="Pfam" id="PF00884">
    <property type="entry name" value="Sulfatase"/>
    <property type="match status" value="1"/>
</dbReference>
<keyword evidence="5" id="KW-0732">Signal</keyword>
<accession>A0A8J7SI91</accession>
<dbReference type="InterPro" id="IPR017850">
    <property type="entry name" value="Alkaline_phosphatase_core_sf"/>
</dbReference>